<dbReference type="Proteomes" id="UP001148018">
    <property type="component" value="Unassembled WGS sequence"/>
</dbReference>
<keyword evidence="2" id="KW-1185">Reference proteome</keyword>
<name>A0A9Q0E370_9TELE</name>
<gene>
    <name evidence="1" type="ORF">NHX12_033167</name>
</gene>
<reference evidence="1" key="1">
    <citation type="submission" date="2022-07" db="EMBL/GenBank/DDBJ databases">
        <title>Chromosome-level genome of Muraenolepis orangiensis.</title>
        <authorList>
            <person name="Kim J."/>
        </authorList>
    </citation>
    <scope>NUCLEOTIDE SEQUENCE</scope>
    <source>
        <strain evidence="1">KU_S4_2022</strain>
        <tissue evidence="1">Muscle</tissue>
    </source>
</reference>
<evidence type="ECO:0008006" key="3">
    <source>
        <dbReference type="Google" id="ProtNLM"/>
    </source>
</evidence>
<evidence type="ECO:0000313" key="2">
    <source>
        <dbReference type="Proteomes" id="UP001148018"/>
    </source>
</evidence>
<proteinExistence type="predicted"/>
<protein>
    <recommendedName>
        <fullName evidence="3">Peptidase A2 domain-containing protein</fullName>
    </recommendedName>
</protein>
<dbReference type="AlphaFoldDB" id="A0A9Q0E370"/>
<sequence>MCYARLLLADGSHSIATFKDSGADVNIIDEILALQLGISHVPLSCPILANALDGHLLGTVSHQTTPVSMLISESQLGALEEVGLIKTKCLANIDKEAVEVMALKGSYTLCLGS</sequence>
<organism evidence="1 2">
    <name type="scientific">Muraenolepis orangiensis</name>
    <name type="common">Patagonian moray cod</name>
    <dbReference type="NCBI Taxonomy" id="630683"/>
    <lineage>
        <taxon>Eukaryota</taxon>
        <taxon>Metazoa</taxon>
        <taxon>Chordata</taxon>
        <taxon>Craniata</taxon>
        <taxon>Vertebrata</taxon>
        <taxon>Euteleostomi</taxon>
        <taxon>Actinopterygii</taxon>
        <taxon>Neopterygii</taxon>
        <taxon>Teleostei</taxon>
        <taxon>Neoteleostei</taxon>
        <taxon>Acanthomorphata</taxon>
        <taxon>Zeiogadaria</taxon>
        <taxon>Gadariae</taxon>
        <taxon>Gadiformes</taxon>
        <taxon>Muraenolepidoidei</taxon>
        <taxon>Muraenolepididae</taxon>
        <taxon>Muraenolepis</taxon>
    </lineage>
</organism>
<dbReference type="EMBL" id="JANIIK010000048">
    <property type="protein sequence ID" value="KAJ3599204.1"/>
    <property type="molecule type" value="Genomic_DNA"/>
</dbReference>
<accession>A0A9Q0E370</accession>
<comment type="caution">
    <text evidence="1">The sequence shown here is derived from an EMBL/GenBank/DDBJ whole genome shotgun (WGS) entry which is preliminary data.</text>
</comment>
<evidence type="ECO:0000313" key="1">
    <source>
        <dbReference type="EMBL" id="KAJ3599204.1"/>
    </source>
</evidence>
<dbReference type="OrthoDB" id="8960066at2759"/>